<organism evidence="2 3">
    <name type="scientific">Euroglyphus maynei</name>
    <name type="common">Mayne's house dust mite</name>
    <dbReference type="NCBI Taxonomy" id="6958"/>
    <lineage>
        <taxon>Eukaryota</taxon>
        <taxon>Metazoa</taxon>
        <taxon>Ecdysozoa</taxon>
        <taxon>Arthropoda</taxon>
        <taxon>Chelicerata</taxon>
        <taxon>Arachnida</taxon>
        <taxon>Acari</taxon>
        <taxon>Acariformes</taxon>
        <taxon>Sarcoptiformes</taxon>
        <taxon>Astigmata</taxon>
        <taxon>Psoroptidia</taxon>
        <taxon>Analgoidea</taxon>
        <taxon>Pyroglyphidae</taxon>
        <taxon>Pyroglyphinae</taxon>
        <taxon>Euroglyphus</taxon>
    </lineage>
</organism>
<name>A0A1Y3AXF1_EURMA</name>
<comment type="caution">
    <text evidence="2">The sequence shown here is derived from an EMBL/GenBank/DDBJ whole genome shotgun (WGS) entry which is preliminary data.</text>
</comment>
<evidence type="ECO:0000313" key="3">
    <source>
        <dbReference type="Proteomes" id="UP000194236"/>
    </source>
</evidence>
<proteinExistence type="predicted"/>
<dbReference type="Proteomes" id="UP000194236">
    <property type="component" value="Unassembled WGS sequence"/>
</dbReference>
<dbReference type="EMBL" id="MUJZ01057892">
    <property type="protein sequence ID" value="OTF72106.1"/>
    <property type="molecule type" value="Genomic_DNA"/>
</dbReference>
<evidence type="ECO:0000313" key="2">
    <source>
        <dbReference type="EMBL" id="OTF72106.1"/>
    </source>
</evidence>
<keyword evidence="1" id="KW-0812">Transmembrane</keyword>
<keyword evidence="1" id="KW-0472">Membrane</keyword>
<feature type="transmembrane region" description="Helical" evidence="1">
    <location>
        <begin position="15"/>
        <end position="39"/>
    </location>
</feature>
<gene>
    <name evidence="2" type="ORF">BLA29_006889</name>
</gene>
<reference evidence="2 3" key="1">
    <citation type="submission" date="2017-03" db="EMBL/GenBank/DDBJ databases">
        <title>Genome Survey of Euroglyphus maynei.</title>
        <authorList>
            <person name="Arlian L.G."/>
            <person name="Morgan M.S."/>
            <person name="Rider S.D."/>
        </authorList>
    </citation>
    <scope>NUCLEOTIDE SEQUENCE [LARGE SCALE GENOMIC DNA]</scope>
    <source>
        <strain evidence="2">Arlian Lab</strain>
        <tissue evidence="2">Whole body</tissue>
    </source>
</reference>
<dbReference type="AlphaFoldDB" id="A0A1Y3AXF1"/>
<keyword evidence="1" id="KW-1133">Transmembrane helix</keyword>
<keyword evidence="3" id="KW-1185">Reference proteome</keyword>
<evidence type="ECO:0000256" key="1">
    <source>
        <dbReference type="SAM" id="Phobius"/>
    </source>
</evidence>
<protein>
    <submittedName>
        <fullName evidence="2">Uncharacterized protein</fullName>
    </submittedName>
</protein>
<accession>A0A1Y3AXF1</accession>
<sequence length="60" mass="7327">MAVNFVLSKTYRKFFVFRFLFSLQEELVNFIIEIFIMTLKRQQMFQQKKPDISKMDAQNV</sequence>